<dbReference type="SUPFAM" id="SSF56784">
    <property type="entry name" value="HAD-like"/>
    <property type="match status" value="1"/>
</dbReference>
<dbReference type="AlphaFoldDB" id="A0A917DM68"/>
<organism evidence="1 2">
    <name type="scientific">Paenibacillus nasutitermitis</name>
    <dbReference type="NCBI Taxonomy" id="1652958"/>
    <lineage>
        <taxon>Bacteria</taxon>
        <taxon>Bacillati</taxon>
        <taxon>Bacillota</taxon>
        <taxon>Bacilli</taxon>
        <taxon>Bacillales</taxon>
        <taxon>Paenibacillaceae</taxon>
        <taxon>Paenibacillus</taxon>
    </lineage>
</organism>
<dbReference type="Gene3D" id="3.40.50.1000">
    <property type="entry name" value="HAD superfamily/HAD-like"/>
    <property type="match status" value="1"/>
</dbReference>
<proteinExistence type="predicted"/>
<reference evidence="1" key="2">
    <citation type="submission" date="2020-09" db="EMBL/GenBank/DDBJ databases">
        <authorList>
            <person name="Sun Q."/>
            <person name="Zhou Y."/>
        </authorList>
    </citation>
    <scope>NUCLEOTIDE SEQUENCE</scope>
    <source>
        <strain evidence="1">CGMCC 1.15178</strain>
    </source>
</reference>
<dbReference type="EMBL" id="BMHP01000001">
    <property type="protein sequence ID" value="GGD50637.1"/>
    <property type="molecule type" value="Genomic_DNA"/>
</dbReference>
<dbReference type="RefSeq" id="WP_188988835.1">
    <property type="nucleotide sequence ID" value="NZ_BMHP01000001.1"/>
</dbReference>
<evidence type="ECO:0000313" key="2">
    <source>
        <dbReference type="Proteomes" id="UP000612456"/>
    </source>
</evidence>
<gene>
    <name evidence="1" type="ORF">GCM10010911_05240</name>
</gene>
<keyword evidence="2" id="KW-1185">Reference proteome</keyword>
<evidence type="ECO:0008006" key="3">
    <source>
        <dbReference type="Google" id="ProtNLM"/>
    </source>
</evidence>
<accession>A0A917DM68</accession>
<dbReference type="Proteomes" id="UP000612456">
    <property type="component" value="Unassembled WGS sequence"/>
</dbReference>
<evidence type="ECO:0000313" key="1">
    <source>
        <dbReference type="EMBL" id="GGD50637.1"/>
    </source>
</evidence>
<dbReference type="InterPro" id="IPR036412">
    <property type="entry name" value="HAD-like_sf"/>
</dbReference>
<dbReference type="InterPro" id="IPR023214">
    <property type="entry name" value="HAD_sf"/>
</dbReference>
<comment type="caution">
    <text evidence="1">The sequence shown here is derived from an EMBL/GenBank/DDBJ whole genome shotgun (WGS) entry which is preliminary data.</text>
</comment>
<reference evidence="1" key="1">
    <citation type="journal article" date="2014" name="Int. J. Syst. Evol. Microbiol.">
        <title>Complete genome sequence of Corynebacterium casei LMG S-19264T (=DSM 44701T), isolated from a smear-ripened cheese.</title>
        <authorList>
            <consortium name="US DOE Joint Genome Institute (JGI-PGF)"/>
            <person name="Walter F."/>
            <person name="Albersmeier A."/>
            <person name="Kalinowski J."/>
            <person name="Ruckert C."/>
        </authorList>
    </citation>
    <scope>NUCLEOTIDE SEQUENCE</scope>
    <source>
        <strain evidence="1">CGMCC 1.15178</strain>
    </source>
</reference>
<sequence>MNPTQSFPRLFVTDLDGTVLGGGFRPYSRIPDVVCKFLDRLDGYGCKWMTNTAWEAKPQIDLIAVSAMMSCPLYVSGSVGLELCQLRGEKLTEVQPYSAKLREQLMEVQCSVLHSFVQEICGRFESEFILYNGFWFALTPVEGRLEEMYAYLQERQPQLPEISIQLLAHERRFYSHPAFLTKDLPIREAMRLHGWTPDQIVVAGDELPDLHMMDPEVAKHAICPGNAHPDVKRRVIEMGGVVGQSEYGLGVVQAFEELAVKNGWS</sequence>
<name>A0A917DM68_9BACL</name>
<protein>
    <recommendedName>
        <fullName evidence="3">Hydroxymethylpyrimidine pyrophosphatase</fullName>
    </recommendedName>
</protein>